<dbReference type="InterPro" id="IPR053292">
    <property type="entry name" value="UBAP1-MVB12_assoc_domain"/>
</dbReference>
<dbReference type="Proteomes" id="UP000749559">
    <property type="component" value="Unassembled WGS sequence"/>
</dbReference>
<dbReference type="PROSITE" id="PS51497">
    <property type="entry name" value="UMA"/>
    <property type="match status" value="1"/>
</dbReference>
<feature type="compositionally biased region" description="Polar residues" evidence="1">
    <location>
        <begin position="26"/>
        <end position="41"/>
    </location>
</feature>
<dbReference type="EMBL" id="CAIIXF020000007">
    <property type="protein sequence ID" value="CAH1789273.1"/>
    <property type="molecule type" value="Genomic_DNA"/>
</dbReference>
<evidence type="ECO:0000259" key="2">
    <source>
        <dbReference type="PROSITE" id="PS51497"/>
    </source>
</evidence>
<reference evidence="3" key="1">
    <citation type="submission" date="2022-03" db="EMBL/GenBank/DDBJ databases">
        <authorList>
            <person name="Martin C."/>
        </authorList>
    </citation>
    <scope>NUCLEOTIDE SEQUENCE</scope>
</reference>
<feature type="domain" description="UMA" evidence="2">
    <location>
        <begin position="119"/>
        <end position="162"/>
    </location>
</feature>
<gene>
    <name evidence="3" type="ORF">OFUS_LOCUS14661</name>
</gene>
<protein>
    <recommendedName>
        <fullName evidence="2">UMA domain-containing protein</fullName>
    </recommendedName>
</protein>
<keyword evidence="4" id="KW-1185">Reference proteome</keyword>
<evidence type="ECO:0000256" key="1">
    <source>
        <dbReference type="SAM" id="MobiDB-lite"/>
    </source>
</evidence>
<dbReference type="PANTHER" id="PTHR36291:SF1">
    <property type="entry name" value="UBAP1-MVB12-ASSOCIATED (UMA)-DOMAIN CONTAINING PROTEIN 1"/>
    <property type="match status" value="1"/>
</dbReference>
<dbReference type="OrthoDB" id="9872568at2759"/>
<proteinExistence type="predicted"/>
<feature type="compositionally biased region" description="Polar residues" evidence="1">
    <location>
        <begin position="61"/>
        <end position="79"/>
    </location>
</feature>
<feature type="region of interest" description="Disordered" evidence="1">
    <location>
        <begin position="18"/>
        <end position="46"/>
    </location>
</feature>
<evidence type="ECO:0000313" key="3">
    <source>
        <dbReference type="EMBL" id="CAH1789273.1"/>
    </source>
</evidence>
<feature type="region of interest" description="Disordered" evidence="1">
    <location>
        <begin position="61"/>
        <end position="80"/>
    </location>
</feature>
<organism evidence="3 4">
    <name type="scientific">Owenia fusiformis</name>
    <name type="common">Polychaete worm</name>
    <dbReference type="NCBI Taxonomy" id="6347"/>
    <lineage>
        <taxon>Eukaryota</taxon>
        <taxon>Metazoa</taxon>
        <taxon>Spiralia</taxon>
        <taxon>Lophotrochozoa</taxon>
        <taxon>Annelida</taxon>
        <taxon>Polychaeta</taxon>
        <taxon>Sedentaria</taxon>
        <taxon>Canalipalpata</taxon>
        <taxon>Sabellida</taxon>
        <taxon>Oweniida</taxon>
        <taxon>Oweniidae</taxon>
        <taxon>Owenia</taxon>
    </lineage>
</organism>
<sequence length="164" mass="18307">MTFNPLQKLKSLLSVEEEMGQIPDRMTSQPQRTTLPYSPNSDADREEDGFVLVGDTTIERSTVYPTSAPRSGHSINQPPSYMEYTRSLSQEQTNIQVPSRIQASNGTLVEQSEHCCSSVTDVPFVLSPVLCAGNTTNYYIAPLKTFQPVKYNYDFTLERSVVSS</sequence>
<evidence type="ECO:0000313" key="4">
    <source>
        <dbReference type="Proteomes" id="UP000749559"/>
    </source>
</evidence>
<dbReference type="PANTHER" id="PTHR36291">
    <property type="entry name" value="UBAP1-MVB12-ASSOCIATED (UMA)-DOMAIN CONTAINING PROTEIN 1"/>
    <property type="match status" value="1"/>
</dbReference>
<accession>A0A8S4PDU5</accession>
<dbReference type="AlphaFoldDB" id="A0A8S4PDU5"/>
<dbReference type="InterPro" id="IPR023340">
    <property type="entry name" value="UMA"/>
</dbReference>
<name>A0A8S4PDU5_OWEFU</name>
<comment type="caution">
    <text evidence="3">The sequence shown here is derived from an EMBL/GenBank/DDBJ whole genome shotgun (WGS) entry which is preliminary data.</text>
</comment>